<evidence type="ECO:0000256" key="6">
    <source>
        <dbReference type="ARBA" id="ARBA00023004"/>
    </source>
</evidence>
<dbReference type="PROSITE" id="PS51085">
    <property type="entry name" value="2FE2S_FER_2"/>
    <property type="match status" value="1"/>
</dbReference>
<keyword evidence="6" id="KW-0408">Iron</keyword>
<dbReference type="PANTHER" id="PTHR43112">
    <property type="entry name" value="FERREDOXIN"/>
    <property type="match status" value="1"/>
</dbReference>
<gene>
    <name evidence="10" type="ORF">KAK11_20755</name>
</gene>
<sequence>MPQLTITPAGWTLPIEPGQSLLEAALSAGVRLAKSCRNGTCRACLCPMTSGQVRYRVEWPGLSTEEREQGLVLPCVAEALGDVTLHAPSATQTL</sequence>
<keyword evidence="4" id="KW-0479">Metal-binding</keyword>
<keyword evidence="3" id="KW-0001">2Fe-2S</keyword>
<keyword evidence="7" id="KW-0411">Iron-sulfur</keyword>
<evidence type="ECO:0000256" key="3">
    <source>
        <dbReference type="ARBA" id="ARBA00022714"/>
    </source>
</evidence>
<dbReference type="SUPFAM" id="SSF54292">
    <property type="entry name" value="2Fe-2S ferredoxin-like"/>
    <property type="match status" value="1"/>
</dbReference>
<evidence type="ECO:0000256" key="1">
    <source>
        <dbReference type="ARBA" id="ARBA00007874"/>
    </source>
</evidence>
<evidence type="ECO:0000256" key="2">
    <source>
        <dbReference type="ARBA" id="ARBA00022448"/>
    </source>
</evidence>
<dbReference type="Pfam" id="PF00111">
    <property type="entry name" value="Fer2"/>
    <property type="match status" value="1"/>
</dbReference>
<evidence type="ECO:0000256" key="5">
    <source>
        <dbReference type="ARBA" id="ARBA00022982"/>
    </source>
</evidence>
<organism evidence="10 11">
    <name type="scientific">Ideonella paludis</name>
    <dbReference type="NCBI Taxonomy" id="1233411"/>
    <lineage>
        <taxon>Bacteria</taxon>
        <taxon>Pseudomonadati</taxon>
        <taxon>Pseudomonadota</taxon>
        <taxon>Betaproteobacteria</taxon>
        <taxon>Burkholderiales</taxon>
        <taxon>Sphaerotilaceae</taxon>
        <taxon>Ideonella</taxon>
    </lineage>
</organism>
<keyword evidence="2" id="KW-0813">Transport</keyword>
<evidence type="ECO:0000256" key="8">
    <source>
        <dbReference type="ARBA" id="ARBA00034078"/>
    </source>
</evidence>
<comment type="cofactor">
    <cofactor evidence="8">
        <name>[2Fe-2S] cluster</name>
        <dbReference type="ChEBI" id="CHEBI:190135"/>
    </cofactor>
</comment>
<protein>
    <submittedName>
        <fullName evidence="10">2Fe-2S iron-sulfur cluster binding domain-containing protein</fullName>
    </submittedName>
</protein>
<keyword evidence="5" id="KW-0249">Electron transport</keyword>
<dbReference type="EMBL" id="JAGQDG010000009">
    <property type="protein sequence ID" value="MBQ0937768.1"/>
    <property type="molecule type" value="Genomic_DNA"/>
</dbReference>
<evidence type="ECO:0000313" key="10">
    <source>
        <dbReference type="EMBL" id="MBQ0937768.1"/>
    </source>
</evidence>
<dbReference type="CDD" id="cd00207">
    <property type="entry name" value="fer2"/>
    <property type="match status" value="1"/>
</dbReference>
<evidence type="ECO:0000259" key="9">
    <source>
        <dbReference type="PROSITE" id="PS51085"/>
    </source>
</evidence>
<dbReference type="RefSeq" id="WP_210811442.1">
    <property type="nucleotide sequence ID" value="NZ_JAGQDG010000009.1"/>
</dbReference>
<proteinExistence type="inferred from homology"/>
<name>A0ABS5E303_9BURK</name>
<feature type="domain" description="2Fe-2S ferredoxin-type" evidence="9">
    <location>
        <begin position="2"/>
        <end position="91"/>
    </location>
</feature>
<accession>A0ABS5E303</accession>
<reference evidence="10 11" key="1">
    <citation type="submission" date="2021-04" db="EMBL/GenBank/DDBJ databases">
        <title>The genome sequence of type strain Ideonella paludis KCTC 32238.</title>
        <authorList>
            <person name="Liu Y."/>
        </authorList>
    </citation>
    <scope>NUCLEOTIDE SEQUENCE [LARGE SCALE GENOMIC DNA]</scope>
    <source>
        <strain evidence="10 11">KCTC 32238</strain>
    </source>
</reference>
<keyword evidence="11" id="KW-1185">Reference proteome</keyword>
<dbReference type="Proteomes" id="UP000672097">
    <property type="component" value="Unassembled WGS sequence"/>
</dbReference>
<comment type="caution">
    <text evidence="10">The sequence shown here is derived from an EMBL/GenBank/DDBJ whole genome shotgun (WGS) entry which is preliminary data.</text>
</comment>
<dbReference type="InterPro" id="IPR001041">
    <property type="entry name" value="2Fe-2S_ferredoxin-type"/>
</dbReference>
<dbReference type="Gene3D" id="3.10.20.30">
    <property type="match status" value="1"/>
</dbReference>
<dbReference type="InterPro" id="IPR012675">
    <property type="entry name" value="Beta-grasp_dom_sf"/>
</dbReference>
<evidence type="ECO:0000256" key="4">
    <source>
        <dbReference type="ARBA" id="ARBA00022723"/>
    </source>
</evidence>
<evidence type="ECO:0000313" key="11">
    <source>
        <dbReference type="Proteomes" id="UP000672097"/>
    </source>
</evidence>
<comment type="similarity">
    <text evidence="1">Belongs to the 2Fe2S plant-type ferredoxin family.</text>
</comment>
<dbReference type="InterPro" id="IPR036010">
    <property type="entry name" value="2Fe-2S_ferredoxin-like_sf"/>
</dbReference>
<evidence type="ECO:0000256" key="7">
    <source>
        <dbReference type="ARBA" id="ARBA00023014"/>
    </source>
</evidence>
<dbReference type="PANTHER" id="PTHR43112:SF3">
    <property type="entry name" value="FERREDOXIN-2, CHLOROPLASTIC"/>
    <property type="match status" value="1"/>
</dbReference>